<protein>
    <submittedName>
        <fullName evidence="2">Uncharacterized protein</fullName>
    </submittedName>
</protein>
<name>A0AAV4U619_9ARAC</name>
<dbReference type="Proteomes" id="UP001054837">
    <property type="component" value="Unassembled WGS sequence"/>
</dbReference>
<evidence type="ECO:0000256" key="1">
    <source>
        <dbReference type="SAM" id="MobiDB-lite"/>
    </source>
</evidence>
<evidence type="ECO:0000313" key="3">
    <source>
        <dbReference type="Proteomes" id="UP001054837"/>
    </source>
</evidence>
<reference evidence="2 3" key="1">
    <citation type="submission" date="2021-06" db="EMBL/GenBank/DDBJ databases">
        <title>Caerostris darwini draft genome.</title>
        <authorList>
            <person name="Kono N."/>
            <person name="Arakawa K."/>
        </authorList>
    </citation>
    <scope>NUCLEOTIDE SEQUENCE [LARGE SCALE GENOMIC DNA]</scope>
</reference>
<feature type="region of interest" description="Disordered" evidence="1">
    <location>
        <begin position="169"/>
        <end position="204"/>
    </location>
</feature>
<organism evidence="2 3">
    <name type="scientific">Caerostris darwini</name>
    <dbReference type="NCBI Taxonomy" id="1538125"/>
    <lineage>
        <taxon>Eukaryota</taxon>
        <taxon>Metazoa</taxon>
        <taxon>Ecdysozoa</taxon>
        <taxon>Arthropoda</taxon>
        <taxon>Chelicerata</taxon>
        <taxon>Arachnida</taxon>
        <taxon>Araneae</taxon>
        <taxon>Araneomorphae</taxon>
        <taxon>Entelegynae</taxon>
        <taxon>Araneoidea</taxon>
        <taxon>Araneidae</taxon>
        <taxon>Caerostris</taxon>
    </lineage>
</organism>
<gene>
    <name evidence="2" type="ORF">CDAR_51421</name>
</gene>
<sequence>MFPSAFHSSYVEISNHSSLINGRFGGEECSMSSRTFPSMSAHLSPSCSHSSITTNISVNDVRQNILLLARKKSLLPRGHSPDGHPRGASNRLRLRSVREKGPPLEVGGKVSAGTSAPSSRTGKAVFILDCFNRNLHLSRVEISDPETQTIVISTLASFDFITDKAEDKAGARSSEISPPPGHSPDGHRRGCFEVSGIAPCQRKH</sequence>
<dbReference type="EMBL" id="BPLQ01010742">
    <property type="protein sequence ID" value="GIY53216.1"/>
    <property type="molecule type" value="Genomic_DNA"/>
</dbReference>
<comment type="caution">
    <text evidence="2">The sequence shown here is derived from an EMBL/GenBank/DDBJ whole genome shotgun (WGS) entry which is preliminary data.</text>
</comment>
<feature type="region of interest" description="Disordered" evidence="1">
    <location>
        <begin position="76"/>
        <end position="117"/>
    </location>
</feature>
<keyword evidence="3" id="KW-1185">Reference proteome</keyword>
<evidence type="ECO:0000313" key="2">
    <source>
        <dbReference type="EMBL" id="GIY53216.1"/>
    </source>
</evidence>
<dbReference type="AlphaFoldDB" id="A0AAV4U619"/>
<proteinExistence type="predicted"/>
<accession>A0AAV4U619</accession>